<dbReference type="AlphaFoldDB" id="A0A1H2DN53"/>
<keyword evidence="1" id="KW-0472">Membrane</keyword>
<organism evidence="2 3">
    <name type="scientific">Desulfobacula phenolica</name>
    <dbReference type="NCBI Taxonomy" id="90732"/>
    <lineage>
        <taxon>Bacteria</taxon>
        <taxon>Pseudomonadati</taxon>
        <taxon>Thermodesulfobacteriota</taxon>
        <taxon>Desulfobacteria</taxon>
        <taxon>Desulfobacterales</taxon>
        <taxon>Desulfobacteraceae</taxon>
        <taxon>Desulfobacula</taxon>
    </lineage>
</organism>
<keyword evidence="3" id="KW-1185">Reference proteome</keyword>
<sequence length="122" mass="13553">MEIAAFYLVACLFMAISAVLSGTQWNEANGVMEYLRLILLNKPVIILLTLVIFILSGILVQIGKFHFHLSYYEISIIWLATSWVSIATLWIISGIKPSWPELAGIVFCHIGLGISTIARIST</sequence>
<dbReference type="Proteomes" id="UP000199608">
    <property type="component" value="Unassembled WGS sequence"/>
</dbReference>
<feature type="transmembrane region" description="Helical" evidence="1">
    <location>
        <begin position="45"/>
        <end position="62"/>
    </location>
</feature>
<accession>A0A1H2DN53</accession>
<keyword evidence="1" id="KW-0812">Transmembrane</keyword>
<gene>
    <name evidence="2" type="ORF">SAMN04487931_101205</name>
</gene>
<evidence type="ECO:0000313" key="3">
    <source>
        <dbReference type="Proteomes" id="UP000199608"/>
    </source>
</evidence>
<protein>
    <submittedName>
        <fullName evidence="2">Uncharacterized protein</fullName>
    </submittedName>
</protein>
<keyword evidence="1" id="KW-1133">Transmembrane helix</keyword>
<evidence type="ECO:0000256" key="1">
    <source>
        <dbReference type="SAM" id="Phobius"/>
    </source>
</evidence>
<dbReference type="RefSeq" id="WP_014956799.1">
    <property type="nucleotide sequence ID" value="NZ_FNLL01000001.1"/>
</dbReference>
<evidence type="ECO:0000313" key="2">
    <source>
        <dbReference type="EMBL" id="SDT84330.1"/>
    </source>
</evidence>
<reference evidence="3" key="1">
    <citation type="submission" date="2016-10" db="EMBL/GenBank/DDBJ databases">
        <authorList>
            <person name="Varghese N."/>
            <person name="Submissions S."/>
        </authorList>
    </citation>
    <scope>NUCLEOTIDE SEQUENCE [LARGE SCALE GENOMIC DNA]</scope>
    <source>
        <strain evidence="3">DSM 3384</strain>
    </source>
</reference>
<dbReference type="EMBL" id="FNLL01000001">
    <property type="protein sequence ID" value="SDT84330.1"/>
    <property type="molecule type" value="Genomic_DNA"/>
</dbReference>
<feature type="transmembrane region" description="Helical" evidence="1">
    <location>
        <begin position="74"/>
        <end position="93"/>
    </location>
</feature>
<feature type="transmembrane region" description="Helical" evidence="1">
    <location>
        <begin position="99"/>
        <end position="118"/>
    </location>
</feature>
<name>A0A1H2DN53_9BACT</name>
<proteinExistence type="predicted"/>